<feature type="transmembrane region" description="Helical" evidence="13">
    <location>
        <begin position="246"/>
        <end position="266"/>
    </location>
</feature>
<keyword evidence="7 13" id="KW-0812">Transmembrane</keyword>
<feature type="transmembrane region" description="Helical" evidence="13">
    <location>
        <begin position="151"/>
        <end position="169"/>
    </location>
</feature>
<comment type="similarity">
    <text evidence="2 13">Belongs to the NhaB Na(+)/H(+) (TC 2.A.34) antiporter family.</text>
</comment>
<evidence type="ECO:0000256" key="3">
    <source>
        <dbReference type="ARBA" id="ARBA00022448"/>
    </source>
</evidence>
<evidence type="ECO:0000256" key="7">
    <source>
        <dbReference type="ARBA" id="ARBA00022692"/>
    </source>
</evidence>
<dbReference type="GO" id="GO:0005886">
    <property type="term" value="C:plasma membrane"/>
    <property type="evidence" value="ECO:0007669"/>
    <property type="project" value="UniProtKB-SubCell"/>
</dbReference>
<evidence type="ECO:0000256" key="14">
    <source>
        <dbReference type="NCBIfam" id="TIGR00774"/>
    </source>
</evidence>
<keyword evidence="12 13" id="KW-0739">Sodium transport</keyword>
<dbReference type="HAMAP" id="MF_01599">
    <property type="entry name" value="NhaB"/>
    <property type="match status" value="1"/>
</dbReference>
<feature type="transmembrane region" description="Helical" evidence="13">
    <location>
        <begin position="303"/>
        <end position="321"/>
    </location>
</feature>
<dbReference type="GO" id="GO:0015385">
    <property type="term" value="F:sodium:proton antiporter activity"/>
    <property type="evidence" value="ECO:0007669"/>
    <property type="project" value="UniProtKB-UniRule"/>
</dbReference>
<dbReference type="PANTHER" id="PTHR43302:SF1">
    <property type="entry name" value="NA(+)_H(+) ANTIPORTER NHAB"/>
    <property type="match status" value="1"/>
</dbReference>
<evidence type="ECO:0000256" key="6">
    <source>
        <dbReference type="ARBA" id="ARBA00022519"/>
    </source>
</evidence>
<reference evidence="15 16" key="1">
    <citation type="submission" date="2023-08" db="EMBL/GenBank/DDBJ databases">
        <title>Pleionea litopenaei sp. nov., isolated from stomach of juvenile Litopenaeus vannamei.</title>
        <authorList>
            <person name="Rho A.M."/>
            <person name="Hwang C.Y."/>
        </authorList>
    </citation>
    <scope>NUCLEOTIDE SEQUENCE [LARGE SCALE GENOMIC DNA]</scope>
    <source>
        <strain evidence="15 16">HL-JVS1</strain>
    </source>
</reference>
<keyword evidence="11 13" id="KW-0472">Membrane</keyword>
<evidence type="ECO:0000313" key="15">
    <source>
        <dbReference type="EMBL" id="WMS88481.1"/>
    </source>
</evidence>
<feature type="transmembrane region" description="Helical" evidence="13">
    <location>
        <begin position="484"/>
        <end position="503"/>
    </location>
</feature>
<keyword evidence="8 13" id="KW-1133">Transmembrane helix</keyword>
<evidence type="ECO:0000256" key="9">
    <source>
        <dbReference type="ARBA" id="ARBA00023053"/>
    </source>
</evidence>
<feature type="transmembrane region" description="Helical" evidence="13">
    <location>
        <begin position="46"/>
        <end position="63"/>
    </location>
</feature>
<comment type="subcellular location">
    <subcellularLocation>
        <location evidence="1 13">Cell membrane</location>
        <topology evidence="1 13">Multi-pass membrane protein</topology>
    </subcellularLocation>
</comment>
<keyword evidence="5 13" id="KW-1003">Cell membrane</keyword>
<evidence type="ECO:0000313" key="16">
    <source>
        <dbReference type="Proteomes" id="UP001239782"/>
    </source>
</evidence>
<feature type="transmembrane region" description="Helical" evidence="13">
    <location>
        <begin position="126"/>
        <end position="145"/>
    </location>
</feature>
<feature type="transmembrane region" description="Helical" evidence="13">
    <location>
        <begin position="20"/>
        <end position="39"/>
    </location>
</feature>
<organism evidence="15 16">
    <name type="scientific">Pleionea litopenaei</name>
    <dbReference type="NCBI Taxonomy" id="3070815"/>
    <lineage>
        <taxon>Bacteria</taxon>
        <taxon>Pseudomonadati</taxon>
        <taxon>Pseudomonadota</taxon>
        <taxon>Gammaproteobacteria</taxon>
        <taxon>Oceanospirillales</taxon>
        <taxon>Pleioneaceae</taxon>
        <taxon>Pleionea</taxon>
    </lineage>
</organism>
<evidence type="ECO:0000256" key="1">
    <source>
        <dbReference type="ARBA" id="ARBA00004651"/>
    </source>
</evidence>
<sequence length="548" mass="59882">MANAIRAAFLDNFLGNAPDWYKLTIVTFLVINPIVFFGAGEAGSTIAGWLLIVEFIFTLAMALKCYPLQPGGLLALEAIFIGLTSPDTVMHEIESNLPVILLLVFMVAGIFFMKSLLLFTFTKILLGVRSKALLSLLFSAVAAILSAFLDALTVTAVVIAVGVGFYGIYHKVASGKKFHHDHDHSDDKEVNDHHRDDLESFRGFLRSLLMHAAVGTALGGVCTLVGEPQNLLIAERANWGFGEFFMRMAPITIPVLFTGLATCYFLEKLKWFGYGEEIPDNVRSVMEEFAKAEDEKRTLRDKVALVMQGVVAIWLVIALMFHLAEVGLIGLSVIVLATSFTGIIDEHSIGKAFEEALPFTALLTVFFAIVAVIADNQLFAPIISEVLKMEGTGQVAMFYVANGVLSMVSDNVFVATVYINEVAKAALNGTIDRDTFDMLAVAINTGTNIPSVATPNGQAAFLFLLTSALAPLIRLSYGRMVIMALPYTITMSTVGLAMVLFSLRPSTDAMYEKHIINHHDLQSLCKSMQGEWKQDRCVMQTKQKSSGH</sequence>
<dbReference type="RefSeq" id="WP_309203695.1">
    <property type="nucleotide sequence ID" value="NZ_CP133548.1"/>
</dbReference>
<dbReference type="Pfam" id="PF06450">
    <property type="entry name" value="NhaB"/>
    <property type="match status" value="1"/>
</dbReference>
<evidence type="ECO:0000256" key="10">
    <source>
        <dbReference type="ARBA" id="ARBA00023065"/>
    </source>
</evidence>
<gene>
    <name evidence="13 15" type="primary">nhaB</name>
    <name evidence="15" type="ORF">Q9312_06085</name>
</gene>
<dbReference type="EMBL" id="CP133548">
    <property type="protein sequence ID" value="WMS88481.1"/>
    <property type="molecule type" value="Genomic_DNA"/>
</dbReference>
<keyword evidence="9 13" id="KW-0915">Sodium</keyword>
<dbReference type="InterPro" id="IPR004671">
    <property type="entry name" value="Na+/H+_antiporter_NhaB"/>
</dbReference>
<proteinExistence type="inferred from homology"/>
<dbReference type="NCBIfam" id="NF007093">
    <property type="entry name" value="PRK09547.1"/>
    <property type="match status" value="1"/>
</dbReference>
<keyword evidence="16" id="KW-1185">Reference proteome</keyword>
<name>A0AA51X819_9GAMM</name>
<dbReference type="NCBIfam" id="TIGR00774">
    <property type="entry name" value="NhaB"/>
    <property type="match status" value="1"/>
</dbReference>
<dbReference type="KEGG" id="plei:Q9312_06085"/>
<evidence type="ECO:0000256" key="11">
    <source>
        <dbReference type="ARBA" id="ARBA00023136"/>
    </source>
</evidence>
<evidence type="ECO:0000256" key="13">
    <source>
        <dbReference type="HAMAP-Rule" id="MF_01599"/>
    </source>
</evidence>
<dbReference type="AlphaFoldDB" id="A0AA51X819"/>
<dbReference type="PANTHER" id="PTHR43302">
    <property type="entry name" value="TRANSPORTER ARSB-RELATED"/>
    <property type="match status" value="1"/>
</dbReference>
<keyword evidence="10 13" id="KW-0406">Ion transport</keyword>
<comment type="catalytic activity">
    <reaction evidence="13">
        <text>2 Na(+)(in) + 3 H(+)(out) = 2 Na(+)(out) + 3 H(+)(in)</text>
        <dbReference type="Rhea" id="RHEA:29247"/>
        <dbReference type="ChEBI" id="CHEBI:15378"/>
        <dbReference type="ChEBI" id="CHEBI:29101"/>
    </reaction>
</comment>
<evidence type="ECO:0000256" key="2">
    <source>
        <dbReference type="ARBA" id="ARBA00006036"/>
    </source>
</evidence>
<evidence type="ECO:0000256" key="12">
    <source>
        <dbReference type="ARBA" id="ARBA00023201"/>
    </source>
</evidence>
<comment type="function">
    <text evidence="13">Na(+)/H(+) antiporter that extrudes sodium in exchange for external protons.</text>
</comment>
<protein>
    <recommendedName>
        <fullName evidence="13 14">Na(+)/H(+) antiporter NhaB</fullName>
    </recommendedName>
    <alternativeName>
        <fullName evidence="13">Sodium/proton antiporter NhaB</fullName>
    </alternativeName>
</protein>
<keyword evidence="4 13" id="KW-0050">Antiport</keyword>
<keyword evidence="6" id="KW-0997">Cell inner membrane</keyword>
<accession>A0AA51X819</accession>
<feature type="transmembrane region" description="Helical" evidence="13">
    <location>
        <begin position="99"/>
        <end position="119"/>
    </location>
</feature>
<evidence type="ECO:0000256" key="5">
    <source>
        <dbReference type="ARBA" id="ARBA00022475"/>
    </source>
</evidence>
<evidence type="ECO:0000256" key="4">
    <source>
        <dbReference type="ARBA" id="ARBA00022449"/>
    </source>
</evidence>
<dbReference type="Proteomes" id="UP001239782">
    <property type="component" value="Chromosome"/>
</dbReference>
<feature type="transmembrane region" description="Helical" evidence="13">
    <location>
        <begin position="208"/>
        <end position="226"/>
    </location>
</feature>
<feature type="transmembrane region" description="Helical" evidence="13">
    <location>
        <begin position="356"/>
        <end position="374"/>
    </location>
</feature>
<evidence type="ECO:0000256" key="8">
    <source>
        <dbReference type="ARBA" id="ARBA00022989"/>
    </source>
</evidence>
<keyword evidence="3 13" id="KW-0813">Transport</keyword>